<dbReference type="AlphaFoldDB" id="A0AAX3JP14"/>
<accession>A0AAX3JP14</accession>
<keyword evidence="2" id="KW-0812">Transmembrane</keyword>
<evidence type="ECO:0000313" key="3">
    <source>
        <dbReference type="EMBL" id="WAZ72527.1"/>
    </source>
</evidence>
<keyword evidence="2" id="KW-1133">Transmembrane helix</keyword>
<evidence type="ECO:0000313" key="4">
    <source>
        <dbReference type="Proteomes" id="UP001164513"/>
    </source>
</evidence>
<feature type="coiled-coil region" evidence="1">
    <location>
        <begin position="63"/>
        <end position="156"/>
    </location>
</feature>
<dbReference type="SUPFAM" id="SSF58113">
    <property type="entry name" value="Apolipoprotein A-I"/>
    <property type="match status" value="1"/>
</dbReference>
<proteinExistence type="predicted"/>
<keyword evidence="3" id="KW-0614">Plasmid</keyword>
<dbReference type="Proteomes" id="UP001164513">
    <property type="component" value="Plasmid pZSt-cp30-5xcp24-1"/>
</dbReference>
<evidence type="ECO:0000256" key="2">
    <source>
        <dbReference type="SAM" id="Phobius"/>
    </source>
</evidence>
<feature type="transmembrane region" description="Helical" evidence="2">
    <location>
        <begin position="214"/>
        <end position="235"/>
    </location>
</feature>
<reference evidence="3" key="1">
    <citation type="submission" date="2022-12" db="EMBL/GenBank/DDBJ databases">
        <title>B. miyamotoi WGS.</title>
        <authorList>
            <person name="Gabriele M."/>
            <person name="Kuleshov K.V."/>
            <person name="Hepner S."/>
            <person name="Hoornstra D."/>
            <person name="Hovius J.W."/>
            <person name="Platonov A.E."/>
            <person name="Fingerle V."/>
            <person name="Strube C."/>
        </authorList>
    </citation>
    <scope>NUCLEOTIDE SEQUENCE</scope>
    <source>
        <strain evidence="3">ZStruIII14-9</strain>
        <plasmid evidence="3">pZSt-cp30-5xcp24-1</plasmid>
    </source>
</reference>
<dbReference type="NCBIfam" id="NF040499">
    <property type="entry name" value="Bdr_N_group1"/>
    <property type="match status" value="1"/>
</dbReference>
<protein>
    <submittedName>
        <fullName evidence="3">Bdr family repetitive protein</fullName>
    </submittedName>
</protein>
<keyword evidence="1" id="KW-0175">Coiled coil</keyword>
<dbReference type="RefSeq" id="WP_269512252.1">
    <property type="nucleotide sequence ID" value="NZ_CP114724.1"/>
</dbReference>
<dbReference type="EMBL" id="CP114724">
    <property type="protein sequence ID" value="WAZ72527.1"/>
    <property type="molecule type" value="Genomic_DNA"/>
</dbReference>
<sequence length="236" mass="27313">MGLPQSVITRQMVLSELIKAGINQEIAEDLSYRYYKNELTHKDIEYLKENFDIKLEKVEVGLKADIKASHSDLDNKIDNIENNLNNKIDTKFTELDNKIDNVENNLNNKIDTKFTELDNKIDNVENNLNNKIDTKFTELDNKIDNVENNLNNKIDTKFTELDNKIDKVETSLKSDIASVSNEVALVRKDMEINKMELNSQLVKITSKLESSFKLHYWMFGTVITLFVGIFLTLIFK</sequence>
<keyword evidence="2" id="KW-0472">Membrane</keyword>
<name>A0AAX3JP14_9SPIR</name>
<gene>
    <name evidence="3" type="primary">bdr</name>
    <name evidence="3" type="ORF">O5404_05985</name>
</gene>
<geneLocation type="plasmid" evidence="3 4">
    <name>pZSt-cp30-5xcp24-1</name>
</geneLocation>
<dbReference type="Gene3D" id="1.20.5.170">
    <property type="match status" value="1"/>
</dbReference>
<evidence type="ECO:0000256" key="1">
    <source>
        <dbReference type="SAM" id="Coils"/>
    </source>
</evidence>
<organism evidence="3 4">
    <name type="scientific">Borrelia miyamotoi</name>
    <dbReference type="NCBI Taxonomy" id="47466"/>
    <lineage>
        <taxon>Bacteria</taxon>
        <taxon>Pseudomonadati</taxon>
        <taxon>Spirochaetota</taxon>
        <taxon>Spirochaetia</taxon>
        <taxon>Spirochaetales</taxon>
        <taxon>Borreliaceae</taxon>
        <taxon>Borrelia</taxon>
    </lineage>
</organism>
<dbReference type="Gene3D" id="1.20.5.2280">
    <property type="match status" value="1"/>
</dbReference>